<dbReference type="EMBL" id="JAZHOF010000003">
    <property type="protein sequence ID" value="MEJ8571543.1"/>
    <property type="molecule type" value="Genomic_DNA"/>
</dbReference>
<dbReference type="AlphaFoldDB" id="A0AAW9RRG7"/>
<dbReference type="Pfam" id="PF00561">
    <property type="entry name" value="Abhydrolase_1"/>
    <property type="match status" value="1"/>
</dbReference>
<keyword evidence="3" id="KW-1185">Reference proteome</keyword>
<dbReference type="InterPro" id="IPR000073">
    <property type="entry name" value="AB_hydrolase_1"/>
</dbReference>
<name>A0AAW9RRG7_9HYPH</name>
<dbReference type="PANTHER" id="PTHR43433">
    <property type="entry name" value="HYDROLASE, ALPHA/BETA FOLD FAMILY PROTEIN"/>
    <property type="match status" value="1"/>
</dbReference>
<dbReference type="InterPro" id="IPR029058">
    <property type="entry name" value="AB_hydrolase_fold"/>
</dbReference>
<feature type="domain" description="AB hydrolase-1" evidence="1">
    <location>
        <begin position="22"/>
        <end position="184"/>
    </location>
</feature>
<proteinExistence type="predicted"/>
<dbReference type="RefSeq" id="WP_340329242.1">
    <property type="nucleotide sequence ID" value="NZ_JAZHOF010000003.1"/>
</dbReference>
<dbReference type="Proteomes" id="UP001378188">
    <property type="component" value="Unassembled WGS sequence"/>
</dbReference>
<evidence type="ECO:0000259" key="1">
    <source>
        <dbReference type="Pfam" id="PF00561"/>
    </source>
</evidence>
<evidence type="ECO:0000313" key="2">
    <source>
        <dbReference type="EMBL" id="MEJ8571543.1"/>
    </source>
</evidence>
<comment type="caution">
    <text evidence="2">The sequence shown here is derived from an EMBL/GenBank/DDBJ whole genome shotgun (WGS) entry which is preliminary data.</text>
</comment>
<dbReference type="SUPFAM" id="SSF53474">
    <property type="entry name" value="alpha/beta-Hydrolases"/>
    <property type="match status" value="1"/>
</dbReference>
<dbReference type="PANTHER" id="PTHR43433:SF5">
    <property type="entry name" value="AB HYDROLASE-1 DOMAIN-CONTAINING PROTEIN"/>
    <property type="match status" value="1"/>
</dbReference>
<dbReference type="Gene3D" id="3.40.50.1820">
    <property type="entry name" value="alpha/beta hydrolase"/>
    <property type="match status" value="1"/>
</dbReference>
<sequence>MPKLQIGGSRIHYEEYGSGYPVFLLAPGFLSSRIERWSVNPANPGQPQAFLSPIDGLSDRFRLLALDIRNAGESRGPVGPTDSWDTYVEDFLGVIDHLGIERLHVMGACIGVTFAFALAEARPGLVSALVLQNPIGLHGNRQNIDDEFAAWAEAAKDYPEVDAANLPGFHQRLFGNDFLFGVSREFVASCDLPILLMPGSDTMHPQAISEEIAALAPQTEIVDPWKGDDHKHEAMDKVRDFLVRHQP</sequence>
<dbReference type="GO" id="GO:0016787">
    <property type="term" value="F:hydrolase activity"/>
    <property type="evidence" value="ECO:0007669"/>
    <property type="project" value="UniProtKB-KW"/>
</dbReference>
<accession>A0AAW9RRG7</accession>
<keyword evidence="2" id="KW-0378">Hydrolase</keyword>
<organism evidence="2 3">
    <name type="scientific">Microbaculum marinum</name>
    <dbReference type="NCBI Taxonomy" id="1764581"/>
    <lineage>
        <taxon>Bacteria</taxon>
        <taxon>Pseudomonadati</taxon>
        <taxon>Pseudomonadota</taxon>
        <taxon>Alphaproteobacteria</taxon>
        <taxon>Hyphomicrobiales</taxon>
        <taxon>Tepidamorphaceae</taxon>
        <taxon>Microbaculum</taxon>
    </lineage>
</organism>
<dbReference type="InterPro" id="IPR050471">
    <property type="entry name" value="AB_hydrolase"/>
</dbReference>
<gene>
    <name evidence="2" type="ORF">V3328_08670</name>
</gene>
<reference evidence="2 3" key="1">
    <citation type="submission" date="2024-02" db="EMBL/GenBank/DDBJ databases">
        <title>Genome analysis and characterization of Microbaculum marinisediminis sp. nov., isolated from marine sediment.</title>
        <authorList>
            <person name="Du Z.-J."/>
            <person name="Ye Y.-Q."/>
            <person name="Zhang Z.-R."/>
            <person name="Yuan S.-M."/>
            <person name="Zhang X.-Y."/>
        </authorList>
    </citation>
    <scope>NUCLEOTIDE SEQUENCE [LARGE SCALE GENOMIC DNA]</scope>
    <source>
        <strain evidence="2 3">SDUM1044001</strain>
    </source>
</reference>
<evidence type="ECO:0000313" key="3">
    <source>
        <dbReference type="Proteomes" id="UP001378188"/>
    </source>
</evidence>
<protein>
    <submittedName>
        <fullName evidence="2">Alpha/beta hydrolase</fullName>
    </submittedName>
</protein>